<dbReference type="KEGG" id="dpp:DICPUDRAFT_152396"/>
<gene>
    <name evidence="1" type="ORF">DICPUDRAFT_152396</name>
</gene>
<dbReference type="EMBL" id="GL871064">
    <property type="protein sequence ID" value="EGC35306.1"/>
    <property type="molecule type" value="Genomic_DNA"/>
</dbReference>
<protein>
    <submittedName>
        <fullName evidence="1">Uncharacterized protein</fullName>
    </submittedName>
</protein>
<proteinExistence type="predicted"/>
<dbReference type="VEuPathDB" id="AmoebaDB:DICPUDRAFT_152396"/>
<keyword evidence="2" id="KW-1185">Reference proteome</keyword>
<dbReference type="RefSeq" id="XP_003288173.1">
    <property type="nucleotide sequence ID" value="XM_003288125.1"/>
</dbReference>
<evidence type="ECO:0000313" key="1">
    <source>
        <dbReference type="EMBL" id="EGC35306.1"/>
    </source>
</evidence>
<dbReference type="Proteomes" id="UP000001064">
    <property type="component" value="Unassembled WGS sequence"/>
</dbReference>
<name>F0ZL88_DICPU</name>
<dbReference type="GeneID" id="10501590"/>
<reference evidence="2" key="1">
    <citation type="journal article" date="2011" name="Genome Biol.">
        <title>Comparative genomics of the social amoebae Dictyostelium discoideum and Dictyostelium purpureum.</title>
        <authorList>
            <consortium name="US DOE Joint Genome Institute (JGI-PGF)"/>
            <person name="Sucgang R."/>
            <person name="Kuo A."/>
            <person name="Tian X."/>
            <person name="Salerno W."/>
            <person name="Parikh A."/>
            <person name="Feasley C.L."/>
            <person name="Dalin E."/>
            <person name="Tu H."/>
            <person name="Huang E."/>
            <person name="Barry K."/>
            <person name="Lindquist E."/>
            <person name="Shapiro H."/>
            <person name="Bruce D."/>
            <person name="Schmutz J."/>
            <person name="Salamov A."/>
            <person name="Fey P."/>
            <person name="Gaudet P."/>
            <person name="Anjard C."/>
            <person name="Babu M.M."/>
            <person name="Basu S."/>
            <person name="Bushmanova Y."/>
            <person name="van der Wel H."/>
            <person name="Katoh-Kurasawa M."/>
            <person name="Dinh C."/>
            <person name="Coutinho P.M."/>
            <person name="Saito T."/>
            <person name="Elias M."/>
            <person name="Schaap P."/>
            <person name="Kay R.R."/>
            <person name="Henrissat B."/>
            <person name="Eichinger L."/>
            <person name="Rivero F."/>
            <person name="Putnam N.H."/>
            <person name="West C.M."/>
            <person name="Loomis W.F."/>
            <person name="Chisholm R.L."/>
            <person name="Shaulsky G."/>
            <person name="Strassmann J.E."/>
            <person name="Queller D.C."/>
            <person name="Kuspa A."/>
            <person name="Grigoriev I.V."/>
        </authorList>
    </citation>
    <scope>NUCLEOTIDE SEQUENCE [LARGE SCALE GENOMIC DNA]</scope>
    <source>
        <strain evidence="2">QSDP1</strain>
    </source>
</reference>
<accession>F0ZL88</accession>
<dbReference type="AlphaFoldDB" id="F0ZL88"/>
<organism evidence="1 2">
    <name type="scientific">Dictyostelium purpureum</name>
    <name type="common">Slime mold</name>
    <dbReference type="NCBI Taxonomy" id="5786"/>
    <lineage>
        <taxon>Eukaryota</taxon>
        <taxon>Amoebozoa</taxon>
        <taxon>Evosea</taxon>
        <taxon>Eumycetozoa</taxon>
        <taxon>Dictyostelia</taxon>
        <taxon>Dictyosteliales</taxon>
        <taxon>Dictyosteliaceae</taxon>
        <taxon>Dictyostelium</taxon>
    </lineage>
</organism>
<sequence>MRVRHVSLWVVQKKEKYLCDSKKTFEYYDIEVEIDPSSSPSSFSLNNSNNNNYTTTVTLAFSLKNSNSNYNLNSSISEYSNLNNNSISLARSASCSCNSNDSKSNNNTTTAAPDPTTFSLQNSYSNYNLNNSIGEYSNLNNNIIPIIFSKDTSNSVPCQDVCPLAVIPLASKSRQPLFHVLRLEVNLDCDFKQKETSTSLADLLRISSRKNPFKIV</sequence>
<dbReference type="InParanoid" id="F0ZL88"/>
<evidence type="ECO:0000313" key="2">
    <source>
        <dbReference type="Proteomes" id="UP000001064"/>
    </source>
</evidence>